<feature type="domain" description="MBD" evidence="7">
    <location>
        <begin position="29"/>
        <end position="99"/>
    </location>
</feature>
<evidence type="ECO:0000256" key="1">
    <source>
        <dbReference type="ARBA" id="ARBA00004123"/>
    </source>
</evidence>
<sequence length="285" mass="32592">MERCHNSTSSPEKSMLVPYARRQLAVAPQPITTASGFSLPLGWGVEEVPRRDGVRSDMYYYEPGTGKKFRSIREVNRHLKGEVYRRRSTRKLSIDNHKSEYRKMVVSGGKLLKLDNELSKNDLAMVTSGNAISSAPTVLPDGWIVEEVPRRCSNWTDKYYYEPGMGQKFRSLVAVERYLEELDDDAPLSKALEEIKENKPLAKIFKLENHNKNSTPREKNVSQENTEASSFDSPPMKVNWVLASPQGDAWNPFIYETLVPEAAKQQWTNRFMLFMNEGESDFQSS</sequence>
<dbReference type="SUPFAM" id="SSF54171">
    <property type="entry name" value="DNA-binding domain"/>
    <property type="match status" value="2"/>
</dbReference>
<proteinExistence type="predicted"/>
<evidence type="ECO:0000256" key="2">
    <source>
        <dbReference type="ARBA" id="ARBA00023015"/>
    </source>
</evidence>
<keyword evidence="5" id="KW-0539">Nucleus</keyword>
<keyword evidence="2" id="KW-0805">Transcription regulation</keyword>
<dbReference type="Pfam" id="PF01429">
    <property type="entry name" value="MBD"/>
    <property type="match status" value="2"/>
</dbReference>
<evidence type="ECO:0000256" key="4">
    <source>
        <dbReference type="ARBA" id="ARBA00023163"/>
    </source>
</evidence>
<reference evidence="9" key="1">
    <citation type="journal article" date="2018" name="Gigascience">
        <title>Genome assembly of the Pink Ipe (Handroanthus impetiginosus, Bignoniaceae), a highly valued, ecologically keystone Neotropical timber forest tree.</title>
        <authorList>
            <person name="Silva-Junior O.B."/>
            <person name="Grattapaglia D."/>
            <person name="Novaes E."/>
            <person name="Collevatti R.G."/>
        </authorList>
    </citation>
    <scope>NUCLEOTIDE SEQUENCE [LARGE SCALE GENOMIC DNA]</scope>
    <source>
        <strain evidence="9">cv. UFG-1</strain>
    </source>
</reference>
<evidence type="ECO:0000256" key="6">
    <source>
        <dbReference type="SAM" id="MobiDB-lite"/>
    </source>
</evidence>
<name>A0A2G9I3M9_9LAMI</name>
<dbReference type="SMART" id="SM00391">
    <property type="entry name" value="MBD"/>
    <property type="match status" value="1"/>
</dbReference>
<keyword evidence="4" id="KW-0804">Transcription</keyword>
<dbReference type="InterPro" id="IPR001739">
    <property type="entry name" value="Methyl_CpG_DNA-bd"/>
</dbReference>
<evidence type="ECO:0000313" key="9">
    <source>
        <dbReference type="Proteomes" id="UP000231279"/>
    </source>
</evidence>
<dbReference type="Proteomes" id="UP000231279">
    <property type="component" value="Unassembled WGS sequence"/>
</dbReference>
<dbReference type="GO" id="GO:0003677">
    <property type="term" value="F:DNA binding"/>
    <property type="evidence" value="ECO:0007669"/>
    <property type="project" value="UniProtKB-KW"/>
</dbReference>
<evidence type="ECO:0000313" key="8">
    <source>
        <dbReference type="EMBL" id="PIN24352.1"/>
    </source>
</evidence>
<dbReference type="PANTHER" id="PTHR12396:SF38">
    <property type="entry name" value="METHYL-CPG-BINDING DOMAIN-CONTAINING PROTEIN 7"/>
    <property type="match status" value="1"/>
</dbReference>
<gene>
    <name evidence="8" type="ORF">CDL12_02885</name>
</gene>
<organism evidence="8 9">
    <name type="scientific">Handroanthus impetiginosus</name>
    <dbReference type="NCBI Taxonomy" id="429701"/>
    <lineage>
        <taxon>Eukaryota</taxon>
        <taxon>Viridiplantae</taxon>
        <taxon>Streptophyta</taxon>
        <taxon>Embryophyta</taxon>
        <taxon>Tracheophyta</taxon>
        <taxon>Spermatophyta</taxon>
        <taxon>Magnoliopsida</taxon>
        <taxon>eudicotyledons</taxon>
        <taxon>Gunneridae</taxon>
        <taxon>Pentapetalae</taxon>
        <taxon>asterids</taxon>
        <taxon>lamiids</taxon>
        <taxon>Lamiales</taxon>
        <taxon>Bignoniaceae</taxon>
        <taxon>Crescentiina</taxon>
        <taxon>Tabebuia alliance</taxon>
        <taxon>Handroanthus</taxon>
    </lineage>
</organism>
<evidence type="ECO:0000256" key="3">
    <source>
        <dbReference type="ARBA" id="ARBA00023125"/>
    </source>
</evidence>
<feature type="compositionally biased region" description="Basic and acidic residues" evidence="6">
    <location>
        <begin position="208"/>
        <end position="221"/>
    </location>
</feature>
<comment type="caution">
    <text evidence="8">The sequence shown here is derived from an EMBL/GenBank/DDBJ whole genome shotgun (WGS) entry which is preliminary data.</text>
</comment>
<dbReference type="AlphaFoldDB" id="A0A2G9I3M9"/>
<dbReference type="PROSITE" id="PS50982">
    <property type="entry name" value="MBD"/>
    <property type="match status" value="2"/>
</dbReference>
<keyword evidence="3" id="KW-0238">DNA-binding</keyword>
<comment type="subcellular location">
    <subcellularLocation>
        <location evidence="1">Nucleus</location>
    </subcellularLocation>
</comment>
<protein>
    <submittedName>
        <fullName evidence="8">Methyl-CpG binding transcription regulator</fullName>
    </submittedName>
</protein>
<feature type="region of interest" description="Disordered" evidence="6">
    <location>
        <begin position="208"/>
        <end position="232"/>
    </location>
</feature>
<dbReference type="GO" id="GO:0005634">
    <property type="term" value="C:nucleus"/>
    <property type="evidence" value="ECO:0007669"/>
    <property type="project" value="UniProtKB-SubCell"/>
</dbReference>
<evidence type="ECO:0000259" key="7">
    <source>
        <dbReference type="PROSITE" id="PS50982"/>
    </source>
</evidence>
<dbReference type="STRING" id="429701.A0A2G9I3M9"/>
<dbReference type="OrthoDB" id="10072024at2759"/>
<dbReference type="PANTHER" id="PTHR12396">
    <property type="entry name" value="METHYL-CPG BINDING PROTEIN, MBD"/>
    <property type="match status" value="1"/>
</dbReference>
<feature type="domain" description="MBD" evidence="7">
    <location>
        <begin position="129"/>
        <end position="200"/>
    </location>
</feature>
<accession>A0A2G9I3M9</accession>
<dbReference type="EMBL" id="NKXS01000421">
    <property type="protein sequence ID" value="PIN24352.1"/>
    <property type="molecule type" value="Genomic_DNA"/>
</dbReference>
<keyword evidence="9" id="KW-1185">Reference proteome</keyword>
<dbReference type="InterPro" id="IPR016177">
    <property type="entry name" value="DNA-bd_dom_sf"/>
</dbReference>
<dbReference type="Gene3D" id="3.30.890.10">
    <property type="entry name" value="Methyl-cpg-binding Protein 2, Chain A"/>
    <property type="match status" value="2"/>
</dbReference>
<feature type="compositionally biased region" description="Polar residues" evidence="6">
    <location>
        <begin position="222"/>
        <end position="232"/>
    </location>
</feature>
<evidence type="ECO:0000256" key="5">
    <source>
        <dbReference type="ARBA" id="ARBA00023242"/>
    </source>
</evidence>